<dbReference type="EMBL" id="JANVFU010000014">
    <property type="protein sequence ID" value="KAJ3740419.1"/>
    <property type="molecule type" value="Genomic_DNA"/>
</dbReference>
<evidence type="ECO:0000256" key="1">
    <source>
        <dbReference type="ARBA" id="ARBA00004370"/>
    </source>
</evidence>
<keyword evidence="8" id="KW-0472">Membrane</keyword>
<dbReference type="InterPro" id="IPR001128">
    <property type="entry name" value="Cyt_P450"/>
</dbReference>
<dbReference type="Proteomes" id="UP001142393">
    <property type="component" value="Unassembled WGS sequence"/>
</dbReference>
<dbReference type="GO" id="GO:0016705">
    <property type="term" value="F:oxidoreductase activity, acting on paired donors, with incorporation or reduction of molecular oxygen"/>
    <property type="evidence" value="ECO:0007669"/>
    <property type="project" value="InterPro"/>
</dbReference>
<evidence type="ECO:0000313" key="10">
    <source>
        <dbReference type="Proteomes" id="UP001142393"/>
    </source>
</evidence>
<evidence type="ECO:0000313" key="9">
    <source>
        <dbReference type="EMBL" id="KAJ3740419.1"/>
    </source>
</evidence>
<dbReference type="InterPro" id="IPR050665">
    <property type="entry name" value="Cytochrome_P450_Monooxygen"/>
</dbReference>
<sequence length="426" mass="47271">MYAVWLLLTTLAGLIIIIVLTIFRCIAHTSTQRHDTPKGIMNLLGPSTSTSVRGLLKSRSLANQRLLHTFNITNTFVQADIQTHNIFVGRMKDLLRAQARHGQWGGFLGIARQAVASELNRYDIGQGFSTAFADLVQIVTLKTIMVSLLDPDRDMESIDAQDLRASATLITELWAMSKKQTSVSSAASSPSSSCTLPDVDALATLSTHLRRLLPDTEKYPNPIDFVVPTWETLWRLVATSLAHVYDNEVYRHNFQELLGDPTAERFRTTSFDSTLCTEWIINETLRLHPPSRHISRSFPVKEHPGLRILVSLLPKFIRGRLKLDSIIRSEIADIESIHLSTNIWGPDALEFKPRRWKAYADAADAPTLFAFGYGPLMCVGKNWAPMAAALIAGAILESIEAEGLEIIGTAVIGGRAGWAGWEFQTP</sequence>
<keyword evidence="3" id="KW-0812">Transmembrane</keyword>
<keyword evidence="5" id="KW-1133">Transmembrane helix</keyword>
<dbReference type="GO" id="GO:0004497">
    <property type="term" value="F:monooxygenase activity"/>
    <property type="evidence" value="ECO:0007669"/>
    <property type="project" value="InterPro"/>
</dbReference>
<dbReference type="Pfam" id="PF00067">
    <property type="entry name" value="p450"/>
    <property type="match status" value="1"/>
</dbReference>
<keyword evidence="4" id="KW-0479">Metal-binding</keyword>
<evidence type="ECO:0000256" key="6">
    <source>
        <dbReference type="ARBA" id="ARBA00023002"/>
    </source>
</evidence>
<evidence type="ECO:0000256" key="2">
    <source>
        <dbReference type="ARBA" id="ARBA00022617"/>
    </source>
</evidence>
<dbReference type="PANTHER" id="PTHR24282:SF211">
    <property type="entry name" value="CYTOCHROME P450-RELATED"/>
    <property type="match status" value="1"/>
</dbReference>
<dbReference type="Gene3D" id="1.10.630.10">
    <property type="entry name" value="Cytochrome P450"/>
    <property type="match status" value="1"/>
</dbReference>
<keyword evidence="6" id="KW-0560">Oxidoreductase</keyword>
<evidence type="ECO:0000256" key="5">
    <source>
        <dbReference type="ARBA" id="ARBA00022989"/>
    </source>
</evidence>
<dbReference type="PANTHER" id="PTHR24282">
    <property type="entry name" value="CYTOCHROME P450 FAMILY MEMBER"/>
    <property type="match status" value="1"/>
</dbReference>
<dbReference type="GO" id="GO:0005506">
    <property type="term" value="F:iron ion binding"/>
    <property type="evidence" value="ECO:0007669"/>
    <property type="project" value="InterPro"/>
</dbReference>
<evidence type="ECO:0000256" key="3">
    <source>
        <dbReference type="ARBA" id="ARBA00022692"/>
    </source>
</evidence>
<proteinExistence type="predicted"/>
<accession>A0A9W8TTX5</accession>
<dbReference type="InterPro" id="IPR036396">
    <property type="entry name" value="Cyt_P450_sf"/>
</dbReference>
<comment type="subcellular location">
    <subcellularLocation>
        <location evidence="1">Membrane</location>
    </subcellularLocation>
</comment>
<evidence type="ECO:0008006" key="11">
    <source>
        <dbReference type="Google" id="ProtNLM"/>
    </source>
</evidence>
<name>A0A9W8TTX5_9AGAR</name>
<dbReference type="SUPFAM" id="SSF48264">
    <property type="entry name" value="Cytochrome P450"/>
    <property type="match status" value="1"/>
</dbReference>
<gene>
    <name evidence="9" type="ORF">DFH05DRAFT_1405193</name>
</gene>
<dbReference type="GO" id="GO:0020037">
    <property type="term" value="F:heme binding"/>
    <property type="evidence" value="ECO:0007669"/>
    <property type="project" value="InterPro"/>
</dbReference>
<keyword evidence="10" id="KW-1185">Reference proteome</keyword>
<comment type="caution">
    <text evidence="9">The sequence shown here is derived from an EMBL/GenBank/DDBJ whole genome shotgun (WGS) entry which is preliminary data.</text>
</comment>
<protein>
    <recommendedName>
        <fullName evidence="11">Cytochrome P450</fullName>
    </recommendedName>
</protein>
<evidence type="ECO:0000256" key="8">
    <source>
        <dbReference type="ARBA" id="ARBA00023136"/>
    </source>
</evidence>
<evidence type="ECO:0000256" key="7">
    <source>
        <dbReference type="ARBA" id="ARBA00023004"/>
    </source>
</evidence>
<keyword evidence="2" id="KW-0349">Heme</keyword>
<evidence type="ECO:0000256" key="4">
    <source>
        <dbReference type="ARBA" id="ARBA00022723"/>
    </source>
</evidence>
<dbReference type="GO" id="GO:0016020">
    <property type="term" value="C:membrane"/>
    <property type="evidence" value="ECO:0007669"/>
    <property type="project" value="UniProtKB-SubCell"/>
</dbReference>
<dbReference type="AlphaFoldDB" id="A0A9W8TTX5"/>
<reference evidence="9 10" key="1">
    <citation type="journal article" date="2023" name="Proc. Natl. Acad. Sci. U.S.A.">
        <title>A global phylogenomic analysis of the shiitake genus Lentinula.</title>
        <authorList>
            <person name="Sierra-Patev S."/>
            <person name="Min B."/>
            <person name="Naranjo-Ortiz M."/>
            <person name="Looney B."/>
            <person name="Konkel Z."/>
            <person name="Slot J.C."/>
            <person name="Sakamoto Y."/>
            <person name="Steenwyk J.L."/>
            <person name="Rokas A."/>
            <person name="Carro J."/>
            <person name="Camarero S."/>
            <person name="Ferreira P."/>
            <person name="Molpeceres G."/>
            <person name="Ruiz-Duenas F.J."/>
            <person name="Serrano A."/>
            <person name="Henrissat B."/>
            <person name="Drula E."/>
            <person name="Hughes K.W."/>
            <person name="Mata J.L."/>
            <person name="Ishikawa N.K."/>
            <person name="Vargas-Isla R."/>
            <person name="Ushijima S."/>
            <person name="Smith C.A."/>
            <person name="Donoghue J."/>
            <person name="Ahrendt S."/>
            <person name="Andreopoulos W."/>
            <person name="He G."/>
            <person name="LaButti K."/>
            <person name="Lipzen A."/>
            <person name="Ng V."/>
            <person name="Riley R."/>
            <person name="Sandor L."/>
            <person name="Barry K."/>
            <person name="Martinez A.T."/>
            <person name="Xiao Y."/>
            <person name="Gibbons J.G."/>
            <person name="Terashima K."/>
            <person name="Grigoriev I.V."/>
            <person name="Hibbett D."/>
        </authorList>
    </citation>
    <scope>NUCLEOTIDE SEQUENCE [LARGE SCALE GENOMIC DNA]</scope>
    <source>
        <strain evidence="9 10">TFB7810</strain>
    </source>
</reference>
<organism evidence="9 10">
    <name type="scientific">Lentinula detonsa</name>
    <dbReference type="NCBI Taxonomy" id="2804962"/>
    <lineage>
        <taxon>Eukaryota</taxon>
        <taxon>Fungi</taxon>
        <taxon>Dikarya</taxon>
        <taxon>Basidiomycota</taxon>
        <taxon>Agaricomycotina</taxon>
        <taxon>Agaricomycetes</taxon>
        <taxon>Agaricomycetidae</taxon>
        <taxon>Agaricales</taxon>
        <taxon>Marasmiineae</taxon>
        <taxon>Omphalotaceae</taxon>
        <taxon>Lentinula</taxon>
    </lineage>
</organism>
<keyword evidence="7" id="KW-0408">Iron</keyword>